<evidence type="ECO:0000313" key="1">
    <source>
        <dbReference type="EMBL" id="GMI94988.1"/>
    </source>
</evidence>
<evidence type="ECO:0000313" key="2">
    <source>
        <dbReference type="Proteomes" id="UP001165190"/>
    </source>
</evidence>
<dbReference type="Proteomes" id="UP001165190">
    <property type="component" value="Unassembled WGS sequence"/>
</dbReference>
<reference evidence="1" key="1">
    <citation type="submission" date="2023-05" db="EMBL/GenBank/DDBJ databases">
        <title>Genome and transcriptome analyses reveal genes involved in the formation of fine ridges on petal epidermal cells in Hibiscus trionum.</title>
        <authorList>
            <person name="Koshimizu S."/>
            <person name="Masuda S."/>
            <person name="Ishii T."/>
            <person name="Shirasu K."/>
            <person name="Hoshino A."/>
            <person name="Arita M."/>
        </authorList>
    </citation>
    <scope>NUCLEOTIDE SEQUENCE</scope>
    <source>
        <strain evidence="1">Hamamatsu line</strain>
    </source>
</reference>
<dbReference type="EMBL" id="BSYR01000026">
    <property type="protein sequence ID" value="GMI94988.1"/>
    <property type="molecule type" value="Genomic_DNA"/>
</dbReference>
<name>A0A9W7IIU0_HIBTR</name>
<dbReference type="AlphaFoldDB" id="A0A9W7IIU0"/>
<proteinExistence type="predicted"/>
<protein>
    <submittedName>
        <fullName evidence="1">Uncharacterized protein</fullName>
    </submittedName>
</protein>
<gene>
    <name evidence="1" type="ORF">HRI_003168100</name>
</gene>
<accession>A0A9W7IIU0</accession>
<comment type="caution">
    <text evidence="1">The sequence shown here is derived from an EMBL/GenBank/DDBJ whole genome shotgun (WGS) entry which is preliminary data.</text>
</comment>
<sequence length="107" mass="12363">MTDNTRSRSNGDGMMQPDTYCHETPQKASASDYEFRCCRASSYSHFHSCCANALFCNNFTNNSYMPKSNMEFKFKKGMNSASSKLWSFGDPEFKRKKRVAVVLKVRW</sequence>
<keyword evidence="2" id="KW-1185">Reference proteome</keyword>
<organism evidence="1 2">
    <name type="scientific">Hibiscus trionum</name>
    <name type="common">Flower of an hour</name>
    <dbReference type="NCBI Taxonomy" id="183268"/>
    <lineage>
        <taxon>Eukaryota</taxon>
        <taxon>Viridiplantae</taxon>
        <taxon>Streptophyta</taxon>
        <taxon>Embryophyta</taxon>
        <taxon>Tracheophyta</taxon>
        <taxon>Spermatophyta</taxon>
        <taxon>Magnoliopsida</taxon>
        <taxon>eudicotyledons</taxon>
        <taxon>Gunneridae</taxon>
        <taxon>Pentapetalae</taxon>
        <taxon>rosids</taxon>
        <taxon>malvids</taxon>
        <taxon>Malvales</taxon>
        <taxon>Malvaceae</taxon>
        <taxon>Malvoideae</taxon>
        <taxon>Hibiscus</taxon>
    </lineage>
</organism>